<dbReference type="AlphaFoldDB" id="A0A2N5VAX8"/>
<dbReference type="Proteomes" id="UP000235392">
    <property type="component" value="Unassembled WGS sequence"/>
</dbReference>
<protein>
    <recommendedName>
        <fullName evidence="5">RxLR effector protein</fullName>
    </recommendedName>
</protein>
<name>A0A2N5VAX8_9BASI</name>
<evidence type="ECO:0000313" key="4">
    <source>
        <dbReference type="Proteomes" id="UP000235392"/>
    </source>
</evidence>
<evidence type="ECO:0000256" key="1">
    <source>
        <dbReference type="SAM" id="MobiDB-lite"/>
    </source>
</evidence>
<keyword evidence="2" id="KW-0732">Signal</keyword>
<sequence length="185" mass="19868">MLTQSMTVFFAALALMLSSVSLNVNGAALMLSSQTQGLHSTYSKRNASTATTTPMNGKPVAGSGSLAQRDIPAPVMNMIKAVEKFVKRGAAGDDNVNTLATRDIPAPIMNAIKAVEKFVKRGEGSHHLEMVERDIPAPVMNMIKSVEKFVKRAPAAADHHDSDQLATRDIPPPVMNLIKSVEKFV</sequence>
<feature type="chain" id="PRO_5014652669" description="RxLR effector protein" evidence="2">
    <location>
        <begin position="27"/>
        <end position="185"/>
    </location>
</feature>
<comment type="caution">
    <text evidence="3">The sequence shown here is derived from an EMBL/GenBank/DDBJ whole genome shotgun (WGS) entry which is preliminary data.</text>
</comment>
<dbReference type="EMBL" id="PGCI01000033">
    <property type="protein sequence ID" value="PLW47169.1"/>
    <property type="molecule type" value="Genomic_DNA"/>
</dbReference>
<reference evidence="3 4" key="1">
    <citation type="submission" date="2017-11" db="EMBL/GenBank/DDBJ databases">
        <title>De novo assembly and phasing of dikaryotic genomes from two isolates of Puccinia coronata f. sp. avenae, the causal agent of oat crown rust.</title>
        <authorList>
            <person name="Miller M.E."/>
            <person name="Zhang Y."/>
            <person name="Omidvar V."/>
            <person name="Sperschneider J."/>
            <person name="Schwessinger B."/>
            <person name="Raley C."/>
            <person name="Palmer J.M."/>
            <person name="Garnica D."/>
            <person name="Upadhyaya N."/>
            <person name="Rathjen J."/>
            <person name="Taylor J.M."/>
            <person name="Park R.F."/>
            <person name="Dodds P.N."/>
            <person name="Hirsch C.D."/>
            <person name="Kianian S.F."/>
            <person name="Figueroa M."/>
        </authorList>
    </citation>
    <scope>NUCLEOTIDE SEQUENCE [LARGE SCALE GENOMIC DNA]</scope>
    <source>
        <strain evidence="3">12SD80</strain>
    </source>
</reference>
<accession>A0A2N5VAX8</accession>
<feature type="region of interest" description="Disordered" evidence="1">
    <location>
        <begin position="47"/>
        <end position="66"/>
    </location>
</feature>
<gene>
    <name evidence="3" type="ORF">PCASD_02313</name>
</gene>
<proteinExistence type="predicted"/>
<feature type="signal peptide" evidence="2">
    <location>
        <begin position="1"/>
        <end position="26"/>
    </location>
</feature>
<organism evidence="3 4">
    <name type="scientific">Puccinia coronata f. sp. avenae</name>
    <dbReference type="NCBI Taxonomy" id="200324"/>
    <lineage>
        <taxon>Eukaryota</taxon>
        <taxon>Fungi</taxon>
        <taxon>Dikarya</taxon>
        <taxon>Basidiomycota</taxon>
        <taxon>Pucciniomycotina</taxon>
        <taxon>Pucciniomycetes</taxon>
        <taxon>Pucciniales</taxon>
        <taxon>Pucciniaceae</taxon>
        <taxon>Puccinia</taxon>
    </lineage>
</organism>
<evidence type="ECO:0000256" key="2">
    <source>
        <dbReference type="SAM" id="SignalP"/>
    </source>
</evidence>
<evidence type="ECO:0008006" key="5">
    <source>
        <dbReference type="Google" id="ProtNLM"/>
    </source>
</evidence>
<evidence type="ECO:0000313" key="3">
    <source>
        <dbReference type="EMBL" id="PLW47169.1"/>
    </source>
</evidence>